<dbReference type="CDD" id="cd00383">
    <property type="entry name" value="trans_reg_C"/>
    <property type="match status" value="1"/>
</dbReference>
<name>A0A1S1MSP6_9GAMM</name>
<evidence type="ECO:0000256" key="1">
    <source>
        <dbReference type="ARBA" id="ARBA00023125"/>
    </source>
</evidence>
<dbReference type="InterPro" id="IPR036388">
    <property type="entry name" value="WH-like_DNA-bd_sf"/>
</dbReference>
<proteinExistence type="predicted"/>
<feature type="domain" description="OmpR/PhoB-type" evidence="3">
    <location>
        <begin position="10"/>
        <end position="108"/>
    </location>
</feature>
<protein>
    <recommendedName>
        <fullName evidence="3">OmpR/PhoB-type domain-containing protein</fullName>
    </recommendedName>
</protein>
<dbReference type="Pfam" id="PF00486">
    <property type="entry name" value="Trans_reg_C"/>
    <property type="match status" value="1"/>
</dbReference>
<reference evidence="4 5" key="1">
    <citation type="submission" date="2016-09" db="EMBL/GenBank/DDBJ databases">
        <title>Pseudoalteromonas amylolytica sp. nov., isolated from the surface seawater.</title>
        <authorList>
            <person name="Wu Y.-H."/>
            <person name="Cheng H."/>
            <person name="Jin X.-B."/>
            <person name="Wang C.-S."/>
            <person name="Xu X.-W."/>
        </authorList>
    </citation>
    <scope>NUCLEOTIDE SEQUENCE [LARGE SCALE GENOMIC DNA]</scope>
    <source>
        <strain evidence="4 5">JW1</strain>
    </source>
</reference>
<dbReference type="GO" id="GO:0003677">
    <property type="term" value="F:DNA binding"/>
    <property type="evidence" value="ECO:0007669"/>
    <property type="project" value="UniProtKB-UniRule"/>
</dbReference>
<dbReference type="SMART" id="SM00862">
    <property type="entry name" value="Trans_reg_C"/>
    <property type="match status" value="1"/>
</dbReference>
<dbReference type="GO" id="GO:0000160">
    <property type="term" value="P:phosphorelay signal transduction system"/>
    <property type="evidence" value="ECO:0007669"/>
    <property type="project" value="InterPro"/>
</dbReference>
<organism evidence="4 5">
    <name type="scientific">Pseudoalteromonas amylolytica</name>
    <dbReference type="NCBI Taxonomy" id="1859457"/>
    <lineage>
        <taxon>Bacteria</taxon>
        <taxon>Pseudomonadati</taxon>
        <taxon>Pseudomonadota</taxon>
        <taxon>Gammaproteobacteria</taxon>
        <taxon>Alteromonadales</taxon>
        <taxon>Pseudoalteromonadaceae</taxon>
        <taxon>Pseudoalteromonas</taxon>
    </lineage>
</organism>
<dbReference type="GO" id="GO:0006355">
    <property type="term" value="P:regulation of DNA-templated transcription"/>
    <property type="evidence" value="ECO:0007669"/>
    <property type="project" value="InterPro"/>
</dbReference>
<dbReference type="AlphaFoldDB" id="A0A1S1MSP6"/>
<evidence type="ECO:0000313" key="4">
    <source>
        <dbReference type="EMBL" id="OHU86460.1"/>
    </source>
</evidence>
<sequence>MNEVSFSRKVKEVHFGAWVFDPKTQTLSDGEVERELEPLLFKLLSYFIINNDQVITRQNLVDDVWCQNYVDDNAINRAISELRKILKSDKQRSIVLKTHYRKGYSFVFEPIIIYHDQLSSETHQTSPETPFTHHQADTLIKNTGKPKRSKSIIIGTFFAGALALVSIGSQFKSLENSEPDIVESTIEESVLSWIEGRYTLLNLSPDKRQLLFAFVPSDGQNYTLVVKDLNTGYEKRLGEEQVNYFPVGWSVDSSTVYYRIVKDDTCQVWRLNADFNSSSEYLFPCEPAGLSGIGVDNDHFIYSKRGYRNKDELAALTSRNLVSGEEYQITSPNLNSNGDSLLAYIPEKETIIFERLQFDTSELYMTDLDGGNQVKLYEAKNRIWALNYDRENNMLVWLDTAESKVYGYSLDENKLTNITKLVGNINYASYQSIGLSEFLAVSYPFLQDIYSYDLESGQLTEKVKSPYEDVFALDVQDHIILLRRVGKKLAIKKVDSSGQVSALGLPDGQYSAISYNKEQNHLLVQLQNKIDVYDYETLSLVASIEVDGIIISSEFLLNNRIGYVVLDEQKVRSRAYIYSLDDSKETKLPMVNLRWVGQLNEYQYVTLSSDDKLLLYDAKQGEVSITVDLPKALYKHSEAIGDGLYYHSDGKTIYRVDFYAEEPMKEIYSVDASKFVIQNLRISSSSGQLLLDILEVKQNQLLKVKVQG</sequence>
<gene>
    <name evidence="4" type="ORF">BET10_01815</name>
</gene>
<evidence type="ECO:0000256" key="2">
    <source>
        <dbReference type="PROSITE-ProRule" id="PRU01091"/>
    </source>
</evidence>
<accession>A0A1S1MSP6</accession>
<evidence type="ECO:0000313" key="5">
    <source>
        <dbReference type="Proteomes" id="UP000179786"/>
    </source>
</evidence>
<comment type="caution">
    <text evidence="4">The sequence shown here is derived from an EMBL/GenBank/DDBJ whole genome shotgun (WGS) entry which is preliminary data.</text>
</comment>
<dbReference type="InterPro" id="IPR001867">
    <property type="entry name" value="OmpR/PhoB-type_DNA-bd"/>
</dbReference>
<dbReference type="InterPro" id="IPR016032">
    <property type="entry name" value="Sig_transdc_resp-reg_C-effctor"/>
</dbReference>
<keyword evidence="1 2" id="KW-0238">DNA-binding</keyword>
<dbReference type="Gene3D" id="2.130.10.120">
    <property type="entry name" value="Prolyl oligopeptidase, N-terminal domain"/>
    <property type="match status" value="1"/>
</dbReference>
<dbReference type="Gene3D" id="1.10.10.10">
    <property type="entry name" value="Winged helix-like DNA-binding domain superfamily/Winged helix DNA-binding domain"/>
    <property type="match status" value="1"/>
</dbReference>
<evidence type="ECO:0000259" key="3">
    <source>
        <dbReference type="PROSITE" id="PS51755"/>
    </source>
</evidence>
<keyword evidence="5" id="KW-1185">Reference proteome</keyword>
<feature type="DNA-binding region" description="OmpR/PhoB-type" evidence="2">
    <location>
        <begin position="10"/>
        <end position="108"/>
    </location>
</feature>
<dbReference type="Proteomes" id="UP000179786">
    <property type="component" value="Unassembled WGS sequence"/>
</dbReference>
<dbReference type="EMBL" id="MKJU01000038">
    <property type="protein sequence ID" value="OHU86460.1"/>
    <property type="molecule type" value="Genomic_DNA"/>
</dbReference>
<dbReference type="PROSITE" id="PS51755">
    <property type="entry name" value="OMPR_PHOB"/>
    <property type="match status" value="1"/>
</dbReference>
<dbReference type="STRING" id="1859457.BET10_01815"/>
<dbReference type="SUPFAM" id="SSF69322">
    <property type="entry name" value="Tricorn protease domain 2"/>
    <property type="match status" value="1"/>
</dbReference>
<dbReference type="SUPFAM" id="SSF46894">
    <property type="entry name" value="C-terminal effector domain of the bipartite response regulators"/>
    <property type="match status" value="1"/>
</dbReference>